<dbReference type="Pfam" id="PF00989">
    <property type="entry name" value="PAS"/>
    <property type="match status" value="1"/>
</dbReference>
<evidence type="ECO:0000256" key="2">
    <source>
        <dbReference type="ARBA" id="ARBA00022606"/>
    </source>
</evidence>
<keyword evidence="4" id="KW-0675">Receptor</keyword>
<comment type="caution">
    <text evidence="7">The sequence shown here is derived from an EMBL/GenBank/DDBJ whole genome shotgun (WGS) entry which is preliminary data.</text>
</comment>
<reference evidence="7" key="1">
    <citation type="submission" date="2022-11" db="EMBL/GenBank/DDBJ databases">
        <authorList>
            <person name="Hyden B.L."/>
            <person name="Feng K."/>
            <person name="Yates T."/>
            <person name="Jawdy S."/>
            <person name="Smart L.B."/>
            <person name="Muchero W."/>
        </authorList>
    </citation>
    <scope>NUCLEOTIDE SEQUENCE</scope>
    <source>
        <tissue evidence="7">Shoot tip</tissue>
    </source>
</reference>
<proteinExistence type="predicted"/>
<feature type="domain" description="PAS" evidence="6">
    <location>
        <begin position="114"/>
        <end position="171"/>
    </location>
</feature>
<keyword evidence="7" id="KW-0808">Transferase</keyword>
<dbReference type="InterPro" id="IPR000014">
    <property type="entry name" value="PAS"/>
</dbReference>
<evidence type="ECO:0000256" key="3">
    <source>
        <dbReference type="ARBA" id="ARBA00022991"/>
    </source>
</evidence>
<keyword evidence="2" id="KW-0716">Sensory transduction</keyword>
<accession>A0A9Q0UAU6</accession>
<name>A0A9Q0UAU6_SALPP</name>
<keyword evidence="1" id="KW-0600">Photoreceptor protein</keyword>
<evidence type="ECO:0000256" key="4">
    <source>
        <dbReference type="ARBA" id="ARBA00023170"/>
    </source>
</evidence>
<dbReference type="AlphaFoldDB" id="A0A9Q0UAU6"/>
<gene>
    <name evidence="7" type="ORF">OIU79_004640</name>
</gene>
<feature type="compositionally biased region" description="Basic and acidic residues" evidence="5">
    <location>
        <begin position="9"/>
        <end position="25"/>
    </location>
</feature>
<reference evidence="7" key="2">
    <citation type="journal article" date="2023" name="Int. J. Mol. Sci.">
        <title>De Novo Assembly and Annotation of 11 Diverse Shrub Willow (Salix) Genomes Reveals Novel Gene Organization in Sex-Linked Regions.</title>
        <authorList>
            <person name="Hyden B."/>
            <person name="Feng K."/>
            <person name="Yates T.B."/>
            <person name="Jawdy S."/>
            <person name="Cereghino C."/>
            <person name="Smart L.B."/>
            <person name="Muchero W."/>
        </authorList>
    </citation>
    <scope>NUCLEOTIDE SEQUENCE</scope>
    <source>
        <tissue evidence="7">Shoot tip</tissue>
    </source>
</reference>
<protein>
    <submittedName>
        <fullName evidence="7">SERINE/THREONINE-PROTEIN KINASE TNNI3K-RELATED</fullName>
    </submittedName>
</protein>
<dbReference type="GO" id="GO:0006355">
    <property type="term" value="P:regulation of DNA-templated transcription"/>
    <property type="evidence" value="ECO:0007669"/>
    <property type="project" value="InterPro"/>
</dbReference>
<dbReference type="OrthoDB" id="1565135at2759"/>
<dbReference type="GO" id="GO:0009881">
    <property type="term" value="F:photoreceptor activity"/>
    <property type="evidence" value="ECO:0007669"/>
    <property type="project" value="UniProtKB-KW"/>
</dbReference>
<feature type="region of interest" description="Disordered" evidence="5">
    <location>
        <begin position="1"/>
        <end position="110"/>
    </location>
</feature>
<dbReference type="NCBIfam" id="TIGR00229">
    <property type="entry name" value="sensory_box"/>
    <property type="match status" value="1"/>
</dbReference>
<evidence type="ECO:0000313" key="7">
    <source>
        <dbReference type="EMBL" id="KAJ6726533.1"/>
    </source>
</evidence>
<sequence length="181" mass="19887">MESTAPAEELLKKIEELEAGHHHLQQEVSKLKLSSTTTDPKSTQQRSHSISPQRSGPRRRVSGVPTGGSASPRHSSPLQRESRSLSSNNVRDGNRNGGREVGDGNSGPSAVKFTDKQYLNILQSMGQSVHIFDVSGRIIYWNRTAENLYGYSSAEALGQDAIELLIDPRDHAVAKWYYSTG</sequence>
<dbReference type="Gene3D" id="3.30.450.20">
    <property type="entry name" value="PAS domain"/>
    <property type="match status" value="1"/>
</dbReference>
<evidence type="ECO:0000313" key="8">
    <source>
        <dbReference type="Proteomes" id="UP001151532"/>
    </source>
</evidence>
<evidence type="ECO:0000259" key="6">
    <source>
        <dbReference type="PROSITE" id="PS50112"/>
    </source>
</evidence>
<feature type="compositionally biased region" description="Polar residues" evidence="5">
    <location>
        <begin position="68"/>
        <end position="87"/>
    </location>
</feature>
<dbReference type="Proteomes" id="UP001151532">
    <property type="component" value="Chromosome 8"/>
</dbReference>
<keyword evidence="7" id="KW-0418">Kinase</keyword>
<keyword evidence="3" id="KW-0157">Chromophore</keyword>
<organism evidence="7 8">
    <name type="scientific">Salix purpurea</name>
    <name type="common">Purple osier willow</name>
    <dbReference type="NCBI Taxonomy" id="77065"/>
    <lineage>
        <taxon>Eukaryota</taxon>
        <taxon>Viridiplantae</taxon>
        <taxon>Streptophyta</taxon>
        <taxon>Embryophyta</taxon>
        <taxon>Tracheophyta</taxon>
        <taxon>Spermatophyta</taxon>
        <taxon>Magnoliopsida</taxon>
        <taxon>eudicotyledons</taxon>
        <taxon>Gunneridae</taxon>
        <taxon>Pentapetalae</taxon>
        <taxon>rosids</taxon>
        <taxon>fabids</taxon>
        <taxon>Malpighiales</taxon>
        <taxon>Salicaceae</taxon>
        <taxon>Saliceae</taxon>
        <taxon>Salix</taxon>
    </lineage>
</organism>
<evidence type="ECO:0000256" key="1">
    <source>
        <dbReference type="ARBA" id="ARBA00022543"/>
    </source>
</evidence>
<feature type="compositionally biased region" description="Basic and acidic residues" evidence="5">
    <location>
        <begin position="92"/>
        <end position="102"/>
    </location>
</feature>
<evidence type="ECO:0000256" key="5">
    <source>
        <dbReference type="SAM" id="MobiDB-lite"/>
    </source>
</evidence>
<dbReference type="InterPro" id="IPR013767">
    <property type="entry name" value="PAS_fold"/>
</dbReference>
<feature type="compositionally biased region" description="Polar residues" evidence="5">
    <location>
        <begin position="26"/>
        <end position="54"/>
    </location>
</feature>
<keyword evidence="8" id="KW-1185">Reference proteome</keyword>
<dbReference type="GO" id="GO:0016301">
    <property type="term" value="F:kinase activity"/>
    <property type="evidence" value="ECO:0007669"/>
    <property type="project" value="UniProtKB-KW"/>
</dbReference>
<dbReference type="SUPFAM" id="SSF55785">
    <property type="entry name" value="PYP-like sensor domain (PAS domain)"/>
    <property type="match status" value="1"/>
</dbReference>
<dbReference type="EMBL" id="JAPFFK010000013">
    <property type="protein sequence ID" value="KAJ6726533.1"/>
    <property type="molecule type" value="Genomic_DNA"/>
</dbReference>
<dbReference type="PROSITE" id="PS50112">
    <property type="entry name" value="PAS"/>
    <property type="match status" value="1"/>
</dbReference>
<dbReference type="CDD" id="cd00130">
    <property type="entry name" value="PAS"/>
    <property type="match status" value="1"/>
</dbReference>
<dbReference type="SMART" id="SM00091">
    <property type="entry name" value="PAS"/>
    <property type="match status" value="1"/>
</dbReference>
<dbReference type="InterPro" id="IPR035965">
    <property type="entry name" value="PAS-like_dom_sf"/>
</dbReference>